<evidence type="ECO:0000256" key="1">
    <source>
        <dbReference type="SAM" id="MobiDB-lite"/>
    </source>
</evidence>
<reference evidence="2 3" key="1">
    <citation type="submission" date="2017-10" db="EMBL/GenBank/DDBJ databases">
        <title>Development of genomic resources for the powdery mildew, Erysiphe pulchra.</title>
        <authorList>
            <person name="Wadl P.A."/>
            <person name="Mack B.M."/>
            <person name="Moore G."/>
            <person name="Beltz S.B."/>
        </authorList>
    </citation>
    <scope>NUCLEOTIDE SEQUENCE [LARGE SCALE GENOMIC DNA]</scope>
    <source>
        <strain evidence="2">Cflorida</strain>
    </source>
</reference>
<dbReference type="OrthoDB" id="10515335at2759"/>
<sequence length="205" mass="23141">MNFRVPESSDSLSDSNFFYSLPRSEISNHNEDHIIDFCQPSDQNPYINSTLVMLPINLWSLPHITHTPEILSEAIKIKPELVSRLSTSNTPSKPEQKPHASSSNPPPSYNLAYCLGPGALVKMGSSFRCLEDPSVPAEITSLQEFLDALKQGCQDPGLEEKATRAVEILYRKKTPFYESITLFEDYMADSTYANQEKSHWKIMLQ</sequence>
<feature type="compositionally biased region" description="Polar residues" evidence="1">
    <location>
        <begin position="85"/>
        <end position="103"/>
    </location>
</feature>
<comment type="caution">
    <text evidence="2">The sequence shown here is derived from an EMBL/GenBank/DDBJ whole genome shotgun (WGS) entry which is preliminary data.</text>
</comment>
<accession>A0A2S4Q1R2</accession>
<dbReference type="AlphaFoldDB" id="A0A2S4Q1R2"/>
<dbReference type="Proteomes" id="UP000237438">
    <property type="component" value="Unassembled WGS sequence"/>
</dbReference>
<evidence type="ECO:0000313" key="3">
    <source>
        <dbReference type="Proteomes" id="UP000237438"/>
    </source>
</evidence>
<gene>
    <name evidence="2" type="ORF">EPUL_000066</name>
</gene>
<organism evidence="2 3">
    <name type="scientific">Erysiphe pulchra</name>
    <dbReference type="NCBI Taxonomy" id="225359"/>
    <lineage>
        <taxon>Eukaryota</taxon>
        <taxon>Fungi</taxon>
        <taxon>Dikarya</taxon>
        <taxon>Ascomycota</taxon>
        <taxon>Pezizomycotina</taxon>
        <taxon>Leotiomycetes</taxon>
        <taxon>Erysiphales</taxon>
        <taxon>Erysiphaceae</taxon>
        <taxon>Erysiphe</taxon>
    </lineage>
</organism>
<feature type="region of interest" description="Disordered" evidence="1">
    <location>
        <begin position="85"/>
        <end position="105"/>
    </location>
</feature>
<proteinExistence type="predicted"/>
<protein>
    <submittedName>
        <fullName evidence="2">Uncharacterized protein</fullName>
    </submittedName>
</protein>
<name>A0A2S4Q1R2_9PEZI</name>
<dbReference type="EMBL" id="PEDP01000017">
    <property type="protein sequence ID" value="POS88238.1"/>
    <property type="molecule type" value="Genomic_DNA"/>
</dbReference>
<evidence type="ECO:0000313" key="2">
    <source>
        <dbReference type="EMBL" id="POS88238.1"/>
    </source>
</evidence>
<keyword evidence="3" id="KW-1185">Reference proteome</keyword>